<evidence type="ECO:0000313" key="1">
    <source>
        <dbReference type="EMBL" id="ONM04726.1"/>
    </source>
</evidence>
<dbReference type="AlphaFoldDB" id="A0A1D6KPJ5"/>
<protein>
    <submittedName>
        <fullName evidence="1">Cytochrome b5</fullName>
    </submittedName>
</protein>
<gene>
    <name evidence="1" type="ORF">ZEAMMB73_Zm00001d032266</name>
</gene>
<reference evidence="1" key="1">
    <citation type="submission" date="2015-12" db="EMBL/GenBank/DDBJ databases">
        <title>Update maize B73 reference genome by single molecule sequencing technologies.</title>
        <authorList>
            <consortium name="Maize Genome Sequencing Project"/>
            <person name="Ware D."/>
        </authorList>
    </citation>
    <scope>NUCLEOTIDE SEQUENCE [LARGE SCALE GENOMIC DNA]</scope>
    <source>
        <tissue evidence="1">Seedling</tissue>
    </source>
</reference>
<sequence length="59" mass="6743">MKKGNDSITIMIGKNGQFSKFPVLPFQVLLLLTFCTEILYTNNNSIKAVRCYFKACLYC</sequence>
<organism evidence="1">
    <name type="scientific">Zea mays</name>
    <name type="common">Maize</name>
    <dbReference type="NCBI Taxonomy" id="4577"/>
    <lineage>
        <taxon>Eukaryota</taxon>
        <taxon>Viridiplantae</taxon>
        <taxon>Streptophyta</taxon>
        <taxon>Embryophyta</taxon>
        <taxon>Tracheophyta</taxon>
        <taxon>Spermatophyta</taxon>
        <taxon>Magnoliopsida</taxon>
        <taxon>Liliopsida</taxon>
        <taxon>Poales</taxon>
        <taxon>Poaceae</taxon>
        <taxon>PACMAD clade</taxon>
        <taxon>Panicoideae</taxon>
        <taxon>Andropogonodae</taxon>
        <taxon>Andropogoneae</taxon>
        <taxon>Tripsacinae</taxon>
        <taxon>Zea</taxon>
    </lineage>
</organism>
<dbReference type="EMBL" id="CM007647">
    <property type="protein sequence ID" value="ONM04726.1"/>
    <property type="molecule type" value="Genomic_DNA"/>
</dbReference>
<accession>A0A1D6KPJ5</accession>
<name>A0A1D6KPJ5_MAIZE</name>
<proteinExistence type="predicted"/>